<keyword evidence="9" id="KW-1185">Reference proteome</keyword>
<dbReference type="SUPFAM" id="SSF48452">
    <property type="entry name" value="TPR-like"/>
    <property type="match status" value="1"/>
</dbReference>
<dbReference type="InterPro" id="IPR001867">
    <property type="entry name" value="OmpR/PhoB-type_DNA-bd"/>
</dbReference>
<evidence type="ECO:0000313" key="9">
    <source>
        <dbReference type="Proteomes" id="UP000473014"/>
    </source>
</evidence>
<proteinExistence type="inferred from homology"/>
<dbReference type="PROSITE" id="PS51755">
    <property type="entry name" value="OMPR_PHOB"/>
    <property type="match status" value="1"/>
</dbReference>
<dbReference type="Pfam" id="PF03704">
    <property type="entry name" value="BTAD"/>
    <property type="match status" value="1"/>
</dbReference>
<dbReference type="GO" id="GO:0003677">
    <property type="term" value="F:DNA binding"/>
    <property type="evidence" value="ECO:0007669"/>
    <property type="project" value="UniProtKB-UniRule"/>
</dbReference>
<dbReference type="RefSeq" id="WP_162466495.1">
    <property type="nucleotide sequence ID" value="NZ_WIXO01000001.1"/>
</dbReference>
<organism evidence="8 9">
    <name type="scientific">Streptomyces taklimakanensis</name>
    <dbReference type="NCBI Taxonomy" id="2569853"/>
    <lineage>
        <taxon>Bacteria</taxon>
        <taxon>Bacillati</taxon>
        <taxon>Actinomycetota</taxon>
        <taxon>Actinomycetes</taxon>
        <taxon>Kitasatosporales</taxon>
        <taxon>Streptomycetaceae</taxon>
        <taxon>Streptomyces</taxon>
    </lineage>
</organism>
<evidence type="ECO:0000256" key="5">
    <source>
        <dbReference type="ARBA" id="ARBA00023163"/>
    </source>
</evidence>
<comment type="caution">
    <text evidence="8">The sequence shown here is derived from an EMBL/GenBank/DDBJ whole genome shotgun (WGS) entry which is preliminary data.</text>
</comment>
<keyword evidence="4 6" id="KW-0238">DNA-binding</keyword>
<gene>
    <name evidence="8" type="ORF">F0L17_20580</name>
</gene>
<dbReference type="InterPro" id="IPR005158">
    <property type="entry name" value="BTAD"/>
</dbReference>
<dbReference type="InterPro" id="IPR036388">
    <property type="entry name" value="WH-like_DNA-bd_sf"/>
</dbReference>
<dbReference type="Gene3D" id="1.10.10.10">
    <property type="entry name" value="Winged helix-like DNA-binding domain superfamily/Winged helix DNA-binding domain"/>
    <property type="match status" value="1"/>
</dbReference>
<comment type="similarity">
    <text evidence="1">Belongs to the AfsR/DnrI/RedD regulatory family.</text>
</comment>
<keyword evidence="2" id="KW-0902">Two-component regulatory system</keyword>
<protein>
    <submittedName>
        <fullName evidence="8">Transcriptional regulator</fullName>
    </submittedName>
</protein>
<feature type="DNA-binding region" description="OmpR/PhoB-type" evidence="6">
    <location>
        <begin position="1"/>
        <end position="97"/>
    </location>
</feature>
<dbReference type="PANTHER" id="PTHR35807:SF1">
    <property type="entry name" value="TRANSCRIPTIONAL REGULATOR REDD"/>
    <property type="match status" value="1"/>
</dbReference>
<dbReference type="Gene3D" id="1.25.40.10">
    <property type="entry name" value="Tetratricopeptide repeat domain"/>
    <property type="match status" value="1"/>
</dbReference>
<dbReference type="SMART" id="SM00862">
    <property type="entry name" value="Trans_reg_C"/>
    <property type="match status" value="1"/>
</dbReference>
<evidence type="ECO:0000313" key="8">
    <source>
        <dbReference type="EMBL" id="MTE21464.1"/>
    </source>
</evidence>
<keyword evidence="3" id="KW-0805">Transcription regulation</keyword>
<dbReference type="SMART" id="SM01043">
    <property type="entry name" value="BTAD"/>
    <property type="match status" value="1"/>
</dbReference>
<dbReference type="GO" id="GO:0006355">
    <property type="term" value="P:regulation of DNA-templated transcription"/>
    <property type="evidence" value="ECO:0007669"/>
    <property type="project" value="InterPro"/>
</dbReference>
<evidence type="ECO:0000256" key="6">
    <source>
        <dbReference type="PROSITE-ProRule" id="PRU01091"/>
    </source>
</evidence>
<dbReference type="InterPro" id="IPR011990">
    <property type="entry name" value="TPR-like_helical_dom_sf"/>
</dbReference>
<feature type="domain" description="OmpR/PhoB-type" evidence="7">
    <location>
        <begin position="1"/>
        <end position="97"/>
    </location>
</feature>
<evidence type="ECO:0000256" key="4">
    <source>
        <dbReference type="ARBA" id="ARBA00023125"/>
    </source>
</evidence>
<dbReference type="AlphaFoldDB" id="A0A6G2BGY0"/>
<dbReference type="PANTHER" id="PTHR35807">
    <property type="entry name" value="TRANSCRIPTIONAL REGULATOR REDD-RELATED"/>
    <property type="match status" value="1"/>
</dbReference>
<dbReference type="InterPro" id="IPR016032">
    <property type="entry name" value="Sig_transdc_resp-reg_C-effctor"/>
</dbReference>
<name>A0A6G2BGY0_9ACTN</name>
<dbReference type="CDD" id="cd15831">
    <property type="entry name" value="BTAD"/>
    <property type="match status" value="1"/>
</dbReference>
<evidence type="ECO:0000259" key="7">
    <source>
        <dbReference type="PROSITE" id="PS51755"/>
    </source>
</evidence>
<evidence type="ECO:0000256" key="3">
    <source>
        <dbReference type="ARBA" id="ARBA00023015"/>
    </source>
</evidence>
<keyword evidence="5" id="KW-0804">Transcription</keyword>
<evidence type="ECO:0000256" key="2">
    <source>
        <dbReference type="ARBA" id="ARBA00023012"/>
    </source>
</evidence>
<dbReference type="Proteomes" id="UP000473014">
    <property type="component" value="Unassembled WGS sequence"/>
</dbReference>
<reference evidence="8 9" key="1">
    <citation type="submission" date="2019-11" db="EMBL/GenBank/DDBJ databases">
        <authorList>
            <person name="Yuan L."/>
        </authorList>
    </citation>
    <scope>NUCLEOTIDE SEQUENCE [LARGE SCALE GENOMIC DNA]</scope>
    <source>
        <strain evidence="8 9">TRM43335</strain>
    </source>
</reference>
<dbReference type="Pfam" id="PF00486">
    <property type="entry name" value="Trans_reg_C"/>
    <property type="match status" value="1"/>
</dbReference>
<dbReference type="EMBL" id="WIXO01000001">
    <property type="protein sequence ID" value="MTE21464.1"/>
    <property type="molecule type" value="Genomic_DNA"/>
</dbReference>
<dbReference type="InterPro" id="IPR051677">
    <property type="entry name" value="AfsR-DnrI-RedD_regulator"/>
</dbReference>
<sequence length="263" mass="29291">MKFRLSGPFEVVTDDGRVHAPRAPKVSRLLAVLALQPRTPVAVGTLVRELWGDDPPAGAPRTLQTHVYHARRMLADLPCPPGRPLLVTDSPGYRLDVDDADVDARVFELLVRRAQGERDAQLLDAASHHVTQALNLWRGPLLSNLPVGAVLAGRTVCLEELRIRALELRVEIGAARGRSRHMLPDLRALVEEYPLHEWFHGQLIQALHQVGRRAEALRAYRNLYAVLRSELGLEPSAELRRLHAEILGQAPATEQRRTAREAA</sequence>
<evidence type="ECO:0000256" key="1">
    <source>
        <dbReference type="ARBA" id="ARBA00005820"/>
    </source>
</evidence>
<dbReference type="GO" id="GO:0000160">
    <property type="term" value="P:phosphorelay signal transduction system"/>
    <property type="evidence" value="ECO:0007669"/>
    <property type="project" value="UniProtKB-KW"/>
</dbReference>
<dbReference type="SUPFAM" id="SSF46894">
    <property type="entry name" value="C-terminal effector domain of the bipartite response regulators"/>
    <property type="match status" value="1"/>
</dbReference>
<accession>A0A6G2BGY0</accession>